<dbReference type="EMBL" id="SJKA01000018">
    <property type="protein sequence ID" value="TCC22416.1"/>
    <property type="molecule type" value="Genomic_DNA"/>
</dbReference>
<protein>
    <submittedName>
        <fullName evidence="2">Plasmid replication, integration and excision activator</fullName>
    </submittedName>
</protein>
<proteinExistence type="predicted"/>
<organism evidence="2 3">
    <name type="scientific">Kribbella sindirgiensis</name>
    <dbReference type="NCBI Taxonomy" id="1124744"/>
    <lineage>
        <taxon>Bacteria</taxon>
        <taxon>Bacillati</taxon>
        <taxon>Actinomycetota</taxon>
        <taxon>Actinomycetes</taxon>
        <taxon>Propionibacteriales</taxon>
        <taxon>Kribbellaceae</taxon>
        <taxon>Kribbella</taxon>
    </lineage>
</organism>
<sequence length="156" mass="17318">MSMPRRVMVQFGLAFPYGLYAVGPVEPELDFERSSKDRPVQARDKETEQLVWKVEVMDPDPETKKNDRTFVVRLLAEVQPVLPESLPGLPFTPIYLDGLTAAPWVDTRSCTGPENGKGHRCRARQGWSFRATDVKAPKNMPGSAAQSRSTSGDKAA</sequence>
<dbReference type="RefSeq" id="WP_131295327.1">
    <property type="nucleotide sequence ID" value="NZ_SJKA01000018.1"/>
</dbReference>
<keyword evidence="3" id="KW-1185">Reference proteome</keyword>
<accession>A0A4V2M253</accession>
<gene>
    <name evidence="2" type="ORF">E0H50_35205</name>
</gene>
<dbReference type="Proteomes" id="UP000292695">
    <property type="component" value="Unassembled WGS sequence"/>
</dbReference>
<feature type="compositionally biased region" description="Polar residues" evidence="1">
    <location>
        <begin position="144"/>
        <end position="156"/>
    </location>
</feature>
<evidence type="ECO:0000313" key="2">
    <source>
        <dbReference type="EMBL" id="TCC22416.1"/>
    </source>
</evidence>
<evidence type="ECO:0000256" key="1">
    <source>
        <dbReference type="SAM" id="MobiDB-lite"/>
    </source>
</evidence>
<dbReference type="OrthoDB" id="4299905at2"/>
<reference evidence="2 3" key="1">
    <citation type="submission" date="2019-02" db="EMBL/GenBank/DDBJ databases">
        <title>Kribbella capetownensis sp. nov. and Kribbella speibonae sp. nov., isolated from soil.</title>
        <authorList>
            <person name="Curtis S.M."/>
            <person name="Norton I."/>
            <person name="Everest G.J."/>
            <person name="Meyers P.R."/>
        </authorList>
    </citation>
    <scope>NUCLEOTIDE SEQUENCE [LARGE SCALE GENOMIC DNA]</scope>
    <source>
        <strain evidence="2 3">DSM 27082</strain>
    </source>
</reference>
<name>A0A4V2M253_9ACTN</name>
<feature type="region of interest" description="Disordered" evidence="1">
    <location>
        <begin position="129"/>
        <end position="156"/>
    </location>
</feature>
<evidence type="ECO:0000313" key="3">
    <source>
        <dbReference type="Proteomes" id="UP000292695"/>
    </source>
</evidence>
<dbReference type="AlphaFoldDB" id="A0A4V2M253"/>
<comment type="caution">
    <text evidence="2">The sequence shown here is derived from an EMBL/GenBank/DDBJ whole genome shotgun (WGS) entry which is preliminary data.</text>
</comment>